<dbReference type="PANTHER" id="PTHR12236">
    <property type="entry name" value="STRUCTURAL CONTITUENT OF CUTICLE"/>
    <property type="match status" value="1"/>
</dbReference>
<feature type="region of interest" description="Disordered" evidence="3">
    <location>
        <begin position="112"/>
        <end position="217"/>
    </location>
</feature>
<dbReference type="AlphaFoldDB" id="A0A154PA74"/>
<protein>
    <submittedName>
        <fullName evidence="4">Pro-resilin</fullName>
    </submittedName>
</protein>
<evidence type="ECO:0000256" key="3">
    <source>
        <dbReference type="SAM" id="MobiDB-lite"/>
    </source>
</evidence>
<dbReference type="PROSITE" id="PS00233">
    <property type="entry name" value="CHIT_BIND_RR_1"/>
    <property type="match status" value="1"/>
</dbReference>
<dbReference type="InterPro" id="IPR000618">
    <property type="entry name" value="Insect_cuticle"/>
</dbReference>
<evidence type="ECO:0000313" key="4">
    <source>
        <dbReference type="EMBL" id="KZC08795.1"/>
    </source>
</evidence>
<organism evidence="4 5">
    <name type="scientific">Dufourea novaeangliae</name>
    <name type="common">Sweat bee</name>
    <dbReference type="NCBI Taxonomy" id="178035"/>
    <lineage>
        <taxon>Eukaryota</taxon>
        <taxon>Metazoa</taxon>
        <taxon>Ecdysozoa</taxon>
        <taxon>Arthropoda</taxon>
        <taxon>Hexapoda</taxon>
        <taxon>Insecta</taxon>
        <taxon>Pterygota</taxon>
        <taxon>Neoptera</taxon>
        <taxon>Endopterygota</taxon>
        <taxon>Hymenoptera</taxon>
        <taxon>Apocrita</taxon>
        <taxon>Aculeata</taxon>
        <taxon>Apoidea</taxon>
        <taxon>Anthophila</taxon>
        <taxon>Halictidae</taxon>
        <taxon>Rophitinae</taxon>
        <taxon>Dufourea</taxon>
    </lineage>
</organism>
<name>A0A154PA74_DUFNO</name>
<dbReference type="Proteomes" id="UP000076502">
    <property type="component" value="Unassembled WGS sequence"/>
</dbReference>
<evidence type="ECO:0000256" key="1">
    <source>
        <dbReference type="ARBA" id="ARBA00022460"/>
    </source>
</evidence>
<feature type="compositionally biased region" description="Pro residues" evidence="3">
    <location>
        <begin position="171"/>
        <end position="190"/>
    </location>
</feature>
<dbReference type="InterPro" id="IPR031311">
    <property type="entry name" value="CHIT_BIND_RR_consensus"/>
</dbReference>
<keyword evidence="5" id="KW-1185">Reference proteome</keyword>
<evidence type="ECO:0000313" key="5">
    <source>
        <dbReference type="Proteomes" id="UP000076502"/>
    </source>
</evidence>
<keyword evidence="1 2" id="KW-0193">Cuticle</keyword>
<dbReference type="PROSITE" id="PS51155">
    <property type="entry name" value="CHIT_BIND_RR_2"/>
    <property type="match status" value="1"/>
</dbReference>
<dbReference type="GO" id="GO:0042302">
    <property type="term" value="F:structural constituent of cuticle"/>
    <property type="evidence" value="ECO:0007669"/>
    <property type="project" value="UniProtKB-UniRule"/>
</dbReference>
<proteinExistence type="predicted"/>
<dbReference type="PANTHER" id="PTHR12236:SF79">
    <property type="entry name" value="CUTICULAR PROTEIN 50CB-RELATED"/>
    <property type="match status" value="1"/>
</dbReference>
<reference evidence="4 5" key="1">
    <citation type="submission" date="2015-07" db="EMBL/GenBank/DDBJ databases">
        <title>The genome of Dufourea novaeangliae.</title>
        <authorList>
            <person name="Pan H."/>
            <person name="Kapheim K."/>
        </authorList>
    </citation>
    <scope>NUCLEOTIDE SEQUENCE [LARGE SCALE GENOMIC DNA]</scope>
    <source>
        <strain evidence="4">0120121106</strain>
        <tissue evidence="4">Whole body</tissue>
    </source>
</reference>
<accession>A0A154PA74</accession>
<feature type="compositionally biased region" description="Low complexity" evidence="3">
    <location>
        <begin position="140"/>
        <end position="161"/>
    </location>
</feature>
<dbReference type="GO" id="GO:0031012">
    <property type="term" value="C:extracellular matrix"/>
    <property type="evidence" value="ECO:0007669"/>
    <property type="project" value="TreeGrafter"/>
</dbReference>
<dbReference type="EMBL" id="KQ434857">
    <property type="protein sequence ID" value="KZC08795.1"/>
    <property type="molecule type" value="Genomic_DNA"/>
</dbReference>
<sequence length="331" mass="36474">MIEFCYDPPNGEYDDQRGCSAGEHLKSLNYTWARIDDSRGSFILGHLVYQFILQQSSGVRVETCIEKHLLGRERVEVTIEVLCPDLVLLGLAGCTITILCMAVVHVISDLPPGTRRNTYLPPEPTKGYNYDTPGIPFPKPTTTRPPFSSTTPYPSRTTRPYNPKPTTKFPSPRPTPGTGYPPPGPRPTPEFPDYGTPTGPTPGGVQCSTSPPPCGPGLEKLGRLESWGKYPPRVTPTVVLIAGLCDSMTIIGMPFDFNYAVKEDAFGNDYSHNAISDGDIVRGEYRVQLPDGRLQIVRYTADWKHGFSAQVSYDGNPRFDVPRPTGTFQGY</sequence>
<dbReference type="Pfam" id="PF00379">
    <property type="entry name" value="Chitin_bind_4"/>
    <property type="match status" value="1"/>
</dbReference>
<evidence type="ECO:0000256" key="2">
    <source>
        <dbReference type="PROSITE-ProRule" id="PRU00497"/>
    </source>
</evidence>
<gene>
    <name evidence="4" type="ORF">WN55_11298</name>
</gene>
<dbReference type="OrthoDB" id="6365837at2759"/>
<dbReference type="GO" id="GO:0005615">
    <property type="term" value="C:extracellular space"/>
    <property type="evidence" value="ECO:0007669"/>
    <property type="project" value="TreeGrafter"/>
</dbReference>
<dbReference type="InterPro" id="IPR051217">
    <property type="entry name" value="Insect_Cuticle_Struc_Prot"/>
</dbReference>